<keyword evidence="1" id="KW-0678">Repressor</keyword>
<dbReference type="RefSeq" id="WP_091835577.1">
    <property type="nucleotide sequence ID" value="NZ_FNZK01000027.1"/>
</dbReference>
<dbReference type="AlphaFoldDB" id="A0A1H7D6A5"/>
<evidence type="ECO:0000256" key="2">
    <source>
        <dbReference type="ARBA" id="ARBA00023015"/>
    </source>
</evidence>
<evidence type="ECO:0000256" key="1">
    <source>
        <dbReference type="ARBA" id="ARBA00022491"/>
    </source>
</evidence>
<organism evidence="6 7">
    <name type="scientific">Propionispira arboris</name>
    <dbReference type="NCBI Taxonomy" id="84035"/>
    <lineage>
        <taxon>Bacteria</taxon>
        <taxon>Bacillati</taxon>
        <taxon>Bacillota</taxon>
        <taxon>Negativicutes</taxon>
        <taxon>Selenomonadales</taxon>
        <taxon>Selenomonadaceae</taxon>
        <taxon>Propionispira</taxon>
    </lineage>
</organism>
<dbReference type="GO" id="GO:0003677">
    <property type="term" value="F:DNA binding"/>
    <property type="evidence" value="ECO:0007669"/>
    <property type="project" value="UniProtKB-KW"/>
</dbReference>
<accession>A0A1H7D6A5</accession>
<name>A0A1H7D6A5_9FIRM</name>
<dbReference type="Pfam" id="PF00376">
    <property type="entry name" value="MerR"/>
    <property type="match status" value="1"/>
</dbReference>
<keyword evidence="3 6" id="KW-0238">DNA-binding</keyword>
<evidence type="ECO:0000313" key="6">
    <source>
        <dbReference type="EMBL" id="SEJ94680.1"/>
    </source>
</evidence>
<keyword evidence="7" id="KW-1185">Reference proteome</keyword>
<dbReference type="InterPro" id="IPR047057">
    <property type="entry name" value="MerR_fam"/>
</dbReference>
<evidence type="ECO:0000256" key="4">
    <source>
        <dbReference type="ARBA" id="ARBA00023163"/>
    </source>
</evidence>
<reference evidence="6 7" key="1">
    <citation type="submission" date="2016-10" db="EMBL/GenBank/DDBJ databases">
        <authorList>
            <person name="de Groot N.N."/>
        </authorList>
    </citation>
    <scope>NUCLEOTIDE SEQUENCE [LARGE SCALE GENOMIC DNA]</scope>
    <source>
        <strain evidence="6 7">DSM 2179</strain>
    </source>
</reference>
<dbReference type="CDD" id="cd01106">
    <property type="entry name" value="HTH_TipAL-Mta"/>
    <property type="match status" value="1"/>
</dbReference>
<evidence type="ECO:0000259" key="5">
    <source>
        <dbReference type="PROSITE" id="PS50937"/>
    </source>
</evidence>
<feature type="domain" description="HTH merR-type" evidence="5">
    <location>
        <begin position="4"/>
        <end position="73"/>
    </location>
</feature>
<dbReference type="Proteomes" id="UP000199662">
    <property type="component" value="Unassembled WGS sequence"/>
</dbReference>
<dbReference type="Gene3D" id="1.10.1660.10">
    <property type="match status" value="1"/>
</dbReference>
<dbReference type="PROSITE" id="PS50937">
    <property type="entry name" value="HTH_MERR_2"/>
    <property type="match status" value="1"/>
</dbReference>
<gene>
    <name evidence="6" type="ORF">SAMN05660742_12740</name>
</gene>
<sequence>MNETWSIGEVAKLFSVSTDTLRYYEKMGLLASHKNQENGYRYYSYDEIVVLMDILFFRNMELSIQDIKQMITKMDVGDIKNILYQNQKLVEHRIQELQKLQTMITQVALQYKSCEERLGQFKIVTAPSFQYKLMSHQEDDLVSMIREYKKEDWIDDRIRYMLFVDAADLVENANFCLAHVGFSIEKANFSMLPSWEAKNFLSLPEAEYLYTILGTTYVESENDILQKTLQYIQESGREVAGDMVGRYMASSHKDGLDYYEIWIALAKT</sequence>
<dbReference type="PANTHER" id="PTHR30204">
    <property type="entry name" value="REDOX-CYCLING DRUG-SENSING TRANSCRIPTIONAL ACTIVATOR SOXR"/>
    <property type="match status" value="1"/>
</dbReference>
<dbReference type="EMBL" id="FNZK01000027">
    <property type="protein sequence ID" value="SEJ94680.1"/>
    <property type="molecule type" value="Genomic_DNA"/>
</dbReference>
<protein>
    <submittedName>
        <fullName evidence="6">DNA-binding transcriptional regulator, MerR family</fullName>
    </submittedName>
</protein>
<dbReference type="InterPro" id="IPR000551">
    <property type="entry name" value="MerR-type_HTH_dom"/>
</dbReference>
<keyword evidence="2" id="KW-0805">Transcription regulation</keyword>
<dbReference type="SUPFAM" id="SSF46955">
    <property type="entry name" value="Putative DNA-binding domain"/>
    <property type="match status" value="1"/>
</dbReference>
<dbReference type="STRING" id="84035.SAMN05660742_12740"/>
<evidence type="ECO:0000256" key="3">
    <source>
        <dbReference type="ARBA" id="ARBA00023125"/>
    </source>
</evidence>
<dbReference type="SMART" id="SM00422">
    <property type="entry name" value="HTH_MERR"/>
    <property type="match status" value="1"/>
</dbReference>
<dbReference type="GO" id="GO:0003700">
    <property type="term" value="F:DNA-binding transcription factor activity"/>
    <property type="evidence" value="ECO:0007669"/>
    <property type="project" value="InterPro"/>
</dbReference>
<dbReference type="InterPro" id="IPR009061">
    <property type="entry name" value="DNA-bd_dom_put_sf"/>
</dbReference>
<dbReference type="PANTHER" id="PTHR30204:SF69">
    <property type="entry name" value="MERR-FAMILY TRANSCRIPTIONAL REGULATOR"/>
    <property type="match status" value="1"/>
</dbReference>
<proteinExistence type="predicted"/>
<keyword evidence="4" id="KW-0804">Transcription</keyword>
<evidence type="ECO:0000313" key="7">
    <source>
        <dbReference type="Proteomes" id="UP000199662"/>
    </source>
</evidence>